<evidence type="ECO:0000256" key="4">
    <source>
        <dbReference type="ARBA" id="ARBA00023125"/>
    </source>
</evidence>
<dbReference type="InterPro" id="IPR036388">
    <property type="entry name" value="WH-like_DNA-bd_sf"/>
</dbReference>
<evidence type="ECO:0000256" key="2">
    <source>
        <dbReference type="ARBA" id="ARBA00022898"/>
    </source>
</evidence>
<dbReference type="GO" id="GO:0008483">
    <property type="term" value="F:transaminase activity"/>
    <property type="evidence" value="ECO:0007669"/>
    <property type="project" value="UniProtKB-KW"/>
</dbReference>
<dbReference type="PROSITE" id="PS50949">
    <property type="entry name" value="HTH_GNTR"/>
    <property type="match status" value="1"/>
</dbReference>
<comment type="similarity">
    <text evidence="1">In the C-terminal section; belongs to the class-I pyridoxal-phosphate-dependent aminotransferase family.</text>
</comment>
<gene>
    <name evidence="7" type="ORF">ACIO7M_21360</name>
</gene>
<accession>A0ABW8EK66</accession>
<dbReference type="InterPro" id="IPR015422">
    <property type="entry name" value="PyrdxlP-dep_Trfase_small"/>
</dbReference>
<evidence type="ECO:0000256" key="1">
    <source>
        <dbReference type="ARBA" id="ARBA00005384"/>
    </source>
</evidence>
<keyword evidence="7" id="KW-0808">Transferase</keyword>
<dbReference type="Proteomes" id="UP001617351">
    <property type="component" value="Unassembled WGS sequence"/>
</dbReference>
<feature type="domain" description="HTH gntR-type" evidence="6">
    <location>
        <begin position="35"/>
        <end position="105"/>
    </location>
</feature>
<dbReference type="InterPro" id="IPR000524">
    <property type="entry name" value="Tscrpt_reg_HTH_GntR"/>
</dbReference>
<protein>
    <submittedName>
        <fullName evidence="7">PLP-dependent aminotransferase family protein</fullName>
    </submittedName>
</protein>
<sequence length="518" mass="53610">MRALRAAGEAGGRRLAAGGVATAIGVERVALFCVLMYERSSVAELAASLRSELDRYSVGGKLPSSRALVERYRVSPVTVSRALALLAAEGLVVTRPGAGAYRARPRTAEPAPGDTSWQEVALSAEGAGDVVPRSVDASGVLHSLSAPPAGVIELSGGYLHPSLQPERAMAAALARAGRRPGAWSRPPVEGLPELRDWFAREIGGSATAADVLVTAGGQSALTTALRALAPPGAPVLVESPTYPGLLSIARASGCRPVPVPVDADGVRPELLAAAFEATGARVFVCQPLFQNPTGAVLAAERRAEVLRTARAAGAFVVEDDYARHLAHEDAGPLPVPLAAEDHDGVVVHVRSLTKATSPSLRVGALGARGPVMDRLRAIQVVDSFFVPRPLQEAALELVGAPSWPRHLRTVAAELRHRRDVLAGALRRSLPGLHLAHLPAGGYQLWVRPDTGDDAGFAAAALRAGVAVAPGRPYFCAEPPGPYVRLGFAGVSGAAELGEAVHRLRTALGGGADAVPHDA</sequence>
<dbReference type="InterPro" id="IPR036390">
    <property type="entry name" value="WH_DNA-bd_sf"/>
</dbReference>
<evidence type="ECO:0000259" key="6">
    <source>
        <dbReference type="PROSITE" id="PS50949"/>
    </source>
</evidence>
<dbReference type="SUPFAM" id="SSF46785">
    <property type="entry name" value="Winged helix' DNA-binding domain"/>
    <property type="match status" value="1"/>
</dbReference>
<dbReference type="InterPro" id="IPR051446">
    <property type="entry name" value="HTH_trans_reg/aminotransferase"/>
</dbReference>
<dbReference type="InterPro" id="IPR004839">
    <property type="entry name" value="Aminotransferase_I/II_large"/>
</dbReference>
<dbReference type="Gene3D" id="1.10.10.10">
    <property type="entry name" value="Winged helix-like DNA-binding domain superfamily/Winged helix DNA-binding domain"/>
    <property type="match status" value="1"/>
</dbReference>
<evidence type="ECO:0000313" key="7">
    <source>
        <dbReference type="EMBL" id="MFJ2823638.1"/>
    </source>
</evidence>
<organism evidence="7 8">
    <name type="scientific">Streptomyces toxytricini</name>
    <name type="common">Actinomyces toxytricini</name>
    <dbReference type="NCBI Taxonomy" id="67369"/>
    <lineage>
        <taxon>Bacteria</taxon>
        <taxon>Bacillati</taxon>
        <taxon>Actinomycetota</taxon>
        <taxon>Actinomycetes</taxon>
        <taxon>Kitasatosporales</taxon>
        <taxon>Streptomycetaceae</taxon>
        <taxon>Streptomyces</taxon>
    </lineage>
</organism>
<dbReference type="SMART" id="SM00345">
    <property type="entry name" value="HTH_GNTR"/>
    <property type="match status" value="1"/>
</dbReference>
<dbReference type="SUPFAM" id="SSF53383">
    <property type="entry name" value="PLP-dependent transferases"/>
    <property type="match status" value="1"/>
</dbReference>
<keyword evidence="2" id="KW-0663">Pyridoxal phosphate</keyword>
<keyword evidence="7" id="KW-0032">Aminotransferase</keyword>
<reference evidence="7 8" key="1">
    <citation type="submission" date="2024-10" db="EMBL/GenBank/DDBJ databases">
        <title>The Natural Products Discovery Center: Release of the First 8490 Sequenced Strains for Exploring Actinobacteria Biosynthetic Diversity.</title>
        <authorList>
            <person name="Kalkreuter E."/>
            <person name="Kautsar S.A."/>
            <person name="Yang D."/>
            <person name="Bader C.D."/>
            <person name="Teijaro C.N."/>
            <person name="Fluegel L."/>
            <person name="Davis C.M."/>
            <person name="Simpson J.R."/>
            <person name="Lauterbach L."/>
            <person name="Steele A.D."/>
            <person name="Gui C."/>
            <person name="Meng S."/>
            <person name="Li G."/>
            <person name="Viehrig K."/>
            <person name="Ye F."/>
            <person name="Su P."/>
            <person name="Kiefer A.F."/>
            <person name="Nichols A."/>
            <person name="Cepeda A.J."/>
            <person name="Yan W."/>
            <person name="Fan B."/>
            <person name="Jiang Y."/>
            <person name="Adhikari A."/>
            <person name="Zheng C.-J."/>
            <person name="Schuster L."/>
            <person name="Cowan T.M."/>
            <person name="Smanski M.J."/>
            <person name="Chevrette M.G."/>
            <person name="De Carvalho L.P.S."/>
            <person name="Shen B."/>
        </authorList>
    </citation>
    <scope>NUCLEOTIDE SEQUENCE [LARGE SCALE GENOMIC DNA]</scope>
    <source>
        <strain evidence="7 8">NPDC087220</strain>
    </source>
</reference>
<evidence type="ECO:0000313" key="8">
    <source>
        <dbReference type="Proteomes" id="UP001617351"/>
    </source>
</evidence>
<dbReference type="InterPro" id="IPR015424">
    <property type="entry name" value="PyrdxlP-dep_Trfase"/>
</dbReference>
<name>A0ABW8EK66_STRT5</name>
<dbReference type="RefSeq" id="WP_402383609.1">
    <property type="nucleotide sequence ID" value="NZ_JBIUYY010000009.1"/>
</dbReference>
<comment type="caution">
    <text evidence="7">The sequence shown here is derived from an EMBL/GenBank/DDBJ whole genome shotgun (WGS) entry which is preliminary data.</text>
</comment>
<dbReference type="CDD" id="cd00609">
    <property type="entry name" value="AAT_like"/>
    <property type="match status" value="1"/>
</dbReference>
<keyword evidence="8" id="KW-1185">Reference proteome</keyword>
<dbReference type="EMBL" id="JBIUYY010000009">
    <property type="protein sequence ID" value="MFJ2823638.1"/>
    <property type="molecule type" value="Genomic_DNA"/>
</dbReference>
<dbReference type="Gene3D" id="3.90.1150.10">
    <property type="entry name" value="Aspartate Aminotransferase, domain 1"/>
    <property type="match status" value="1"/>
</dbReference>
<keyword evidence="3" id="KW-0805">Transcription regulation</keyword>
<dbReference type="Pfam" id="PF00392">
    <property type="entry name" value="GntR"/>
    <property type="match status" value="1"/>
</dbReference>
<dbReference type="Pfam" id="PF00155">
    <property type="entry name" value="Aminotran_1_2"/>
    <property type="match status" value="1"/>
</dbReference>
<keyword evidence="4" id="KW-0238">DNA-binding</keyword>
<proteinExistence type="inferred from homology"/>
<dbReference type="PANTHER" id="PTHR46577:SF1">
    <property type="entry name" value="HTH-TYPE TRANSCRIPTIONAL REGULATORY PROTEIN GABR"/>
    <property type="match status" value="1"/>
</dbReference>
<dbReference type="InterPro" id="IPR015421">
    <property type="entry name" value="PyrdxlP-dep_Trfase_major"/>
</dbReference>
<dbReference type="Gene3D" id="3.40.640.10">
    <property type="entry name" value="Type I PLP-dependent aspartate aminotransferase-like (Major domain)"/>
    <property type="match status" value="1"/>
</dbReference>
<keyword evidence="5" id="KW-0804">Transcription</keyword>
<evidence type="ECO:0000256" key="5">
    <source>
        <dbReference type="ARBA" id="ARBA00023163"/>
    </source>
</evidence>
<evidence type="ECO:0000256" key="3">
    <source>
        <dbReference type="ARBA" id="ARBA00023015"/>
    </source>
</evidence>
<dbReference type="PANTHER" id="PTHR46577">
    <property type="entry name" value="HTH-TYPE TRANSCRIPTIONAL REGULATORY PROTEIN GABR"/>
    <property type="match status" value="1"/>
</dbReference>